<sequence length="39" mass="4329">MQYVLVMKPVTTILGVPSERVSASTVDVRLSRNKVLLDI</sequence>
<reference evidence="1" key="1">
    <citation type="submission" date="2013-05" db="EMBL/GenBank/DDBJ databases">
        <title>Genome assembly of Cystobacter fuscus DSM 2262.</title>
        <authorList>
            <person name="Sharma G."/>
            <person name="Khatri I."/>
            <person name="Kaur C."/>
            <person name="Mayilraj S."/>
            <person name="Subramanian S."/>
        </authorList>
    </citation>
    <scope>NUCLEOTIDE SEQUENCE [LARGE SCALE GENOMIC DNA]</scope>
    <source>
        <strain evidence="1">DSM 2262</strain>
    </source>
</reference>
<dbReference type="Proteomes" id="UP000011682">
    <property type="component" value="Unassembled WGS sequence"/>
</dbReference>
<evidence type="ECO:0000313" key="2">
    <source>
        <dbReference type="Proteomes" id="UP000011682"/>
    </source>
</evidence>
<organism evidence="1 2">
    <name type="scientific">Cystobacter fuscus (strain ATCC 25194 / DSM 2262 / NBRC 100088 / M29)</name>
    <dbReference type="NCBI Taxonomy" id="1242864"/>
    <lineage>
        <taxon>Bacteria</taxon>
        <taxon>Pseudomonadati</taxon>
        <taxon>Myxococcota</taxon>
        <taxon>Myxococcia</taxon>
        <taxon>Myxococcales</taxon>
        <taxon>Cystobacterineae</taxon>
        <taxon>Archangiaceae</taxon>
        <taxon>Cystobacter</taxon>
    </lineage>
</organism>
<accession>S9QFM7</accession>
<dbReference type="EMBL" id="ANAH02000074">
    <property type="protein sequence ID" value="EPX55143.1"/>
    <property type="molecule type" value="Genomic_DNA"/>
</dbReference>
<keyword evidence="2" id="KW-1185">Reference proteome</keyword>
<protein>
    <submittedName>
        <fullName evidence="1">Uncharacterized protein</fullName>
    </submittedName>
</protein>
<dbReference type="AlphaFoldDB" id="S9QFM7"/>
<comment type="caution">
    <text evidence="1">The sequence shown here is derived from an EMBL/GenBank/DDBJ whole genome shotgun (WGS) entry which is preliminary data.</text>
</comment>
<proteinExistence type="predicted"/>
<gene>
    <name evidence="1" type="ORF">D187_009649</name>
</gene>
<evidence type="ECO:0000313" key="1">
    <source>
        <dbReference type="EMBL" id="EPX55143.1"/>
    </source>
</evidence>
<name>S9QFM7_CYSF2</name>